<gene>
    <name evidence="10" type="ORF">BGZ96_004089</name>
</gene>
<dbReference type="Gene3D" id="3.40.390.10">
    <property type="entry name" value="Collagenase (Catalytic Domain)"/>
    <property type="match status" value="1"/>
</dbReference>
<dbReference type="Pfam" id="PF01431">
    <property type="entry name" value="Peptidase_M13"/>
    <property type="match status" value="1"/>
</dbReference>
<dbReference type="PANTHER" id="PTHR11733">
    <property type="entry name" value="ZINC METALLOPROTEASE FAMILY M13 NEPRILYSIN-RELATED"/>
    <property type="match status" value="1"/>
</dbReference>
<evidence type="ECO:0000256" key="5">
    <source>
        <dbReference type="ARBA" id="ARBA00022801"/>
    </source>
</evidence>
<keyword evidence="4" id="KW-0479">Metal-binding</keyword>
<evidence type="ECO:0000256" key="7">
    <source>
        <dbReference type="ARBA" id="ARBA00023049"/>
    </source>
</evidence>
<evidence type="ECO:0000256" key="1">
    <source>
        <dbReference type="ARBA" id="ARBA00001947"/>
    </source>
</evidence>
<evidence type="ECO:0000256" key="3">
    <source>
        <dbReference type="ARBA" id="ARBA00022670"/>
    </source>
</evidence>
<dbReference type="SUPFAM" id="SSF55486">
    <property type="entry name" value="Metalloproteases ('zincins'), catalytic domain"/>
    <property type="match status" value="1"/>
</dbReference>
<dbReference type="InterPro" id="IPR024079">
    <property type="entry name" value="MetalloPept_cat_dom_sf"/>
</dbReference>
<comment type="similarity">
    <text evidence="2">Belongs to the peptidase M13 family.</text>
</comment>
<dbReference type="PANTHER" id="PTHR11733:SF167">
    <property type="entry name" value="FI17812P1-RELATED"/>
    <property type="match status" value="1"/>
</dbReference>
<dbReference type="InterPro" id="IPR008753">
    <property type="entry name" value="Peptidase_M13_N"/>
</dbReference>
<keyword evidence="6" id="KW-0862">Zinc</keyword>
<evidence type="ECO:0000313" key="10">
    <source>
        <dbReference type="EMBL" id="KAG0274790.1"/>
    </source>
</evidence>
<feature type="domain" description="Peptidase M13 C-terminal" evidence="8">
    <location>
        <begin position="434"/>
        <end position="646"/>
    </location>
</feature>
<reference evidence="10 11" key="1">
    <citation type="journal article" date="2020" name="Fungal Divers.">
        <title>Resolving the Mortierellaceae phylogeny through synthesis of multi-gene phylogenetics and phylogenomics.</title>
        <authorList>
            <person name="Vandepol N."/>
            <person name="Liber J."/>
            <person name="Desiro A."/>
            <person name="Na H."/>
            <person name="Kennedy M."/>
            <person name="Barry K."/>
            <person name="Grigoriev I.V."/>
            <person name="Miller A.N."/>
            <person name="O'Donnell K."/>
            <person name="Stajich J.E."/>
            <person name="Bonito G."/>
        </authorList>
    </citation>
    <scope>NUCLEOTIDE SEQUENCE [LARGE SCALE GENOMIC DNA]</scope>
    <source>
        <strain evidence="10 11">AD045</strain>
    </source>
</reference>
<dbReference type="InterPro" id="IPR042089">
    <property type="entry name" value="Peptidase_M13_dom_2"/>
</dbReference>
<evidence type="ECO:0000256" key="4">
    <source>
        <dbReference type="ARBA" id="ARBA00022723"/>
    </source>
</evidence>
<dbReference type="Gene3D" id="1.10.1380.10">
    <property type="entry name" value="Neutral endopeptidase , domain2"/>
    <property type="match status" value="1"/>
</dbReference>
<evidence type="ECO:0000256" key="6">
    <source>
        <dbReference type="ARBA" id="ARBA00022833"/>
    </source>
</evidence>
<keyword evidence="11" id="KW-1185">Reference proteome</keyword>
<evidence type="ECO:0000313" key="11">
    <source>
        <dbReference type="Proteomes" id="UP001194696"/>
    </source>
</evidence>
<proteinExistence type="inferred from homology"/>
<feature type="non-terminal residue" evidence="10">
    <location>
        <position position="1"/>
    </location>
</feature>
<dbReference type="CDD" id="cd08662">
    <property type="entry name" value="M13"/>
    <property type="match status" value="1"/>
</dbReference>
<dbReference type="PRINTS" id="PR00786">
    <property type="entry name" value="NEPRILYSIN"/>
</dbReference>
<evidence type="ECO:0000256" key="2">
    <source>
        <dbReference type="ARBA" id="ARBA00007357"/>
    </source>
</evidence>
<protein>
    <recommendedName>
        <fullName evidence="12">Zincin</fullName>
    </recommendedName>
</protein>
<dbReference type="PROSITE" id="PS51885">
    <property type="entry name" value="NEPRILYSIN"/>
    <property type="match status" value="1"/>
</dbReference>
<dbReference type="EMBL" id="JAAAIM010001956">
    <property type="protein sequence ID" value="KAG0274790.1"/>
    <property type="molecule type" value="Genomic_DNA"/>
</dbReference>
<sequence length="649" mass="72180">RVIRSISEVSLGKAPKPSPGDTAEESNLKKLHDLYTSCMDEAAILKVGRKPVVDVVNRLLESLPASSAPGVDKAVLAKALGQVSKLGLGSFLTFFVTPDGTDPSINALSLTEGGLGLPAKSMYEVPLVTKLYQGIVAQMFQIILGDEDVANRTEPLLPTDVKQEWVDAAKDVVSFEISLAAIGTEIVDQRDPLKFNNPRTTAELDALTPSIDWSLLVQELLPTGMQYNRTIQVISVPYMTKLDTVLKNTSTTTLQHYFSWLAITTFAKSLGEPYRQPLTVLYATLNGMPPNTKVDRWKTCVESASTNVGEIVGHYFVKERFKGNSRKDFTAIIESLRDTYTKALPAYNWFDKTTLEGALKKLAAIEPLVAYSTGSPDVPSTKSLQEYYEGYNVTSHDYFANQLTFATWFTAKSMSLAGKPIDRKKMLTTPQTVNAFYNPSSNQVLFPAGLLQFPYYHVENPEYVNYGAMGVIAGHEITHGFDGMGSHFDPEGAIRNWWTNETFAEFNERAQCFVGQYNNFTLEGPDGSDHNVDGALTLNENIADNGGLKQTFRTWQTRHKSDPSGKKYKNFRLPGLDKYTPEQLFFISYGRLWCSKVRPEAEVQLLQTDTHSPAKWRINAPAMNLPEFSEVFKCKAGSPMNPVKKCVLW</sequence>
<comment type="caution">
    <text evidence="10">The sequence shown here is derived from an EMBL/GenBank/DDBJ whole genome shotgun (WGS) entry which is preliminary data.</text>
</comment>
<organism evidence="10 11">
    <name type="scientific">Linnemannia gamsii</name>
    <dbReference type="NCBI Taxonomy" id="64522"/>
    <lineage>
        <taxon>Eukaryota</taxon>
        <taxon>Fungi</taxon>
        <taxon>Fungi incertae sedis</taxon>
        <taxon>Mucoromycota</taxon>
        <taxon>Mortierellomycotina</taxon>
        <taxon>Mortierellomycetes</taxon>
        <taxon>Mortierellales</taxon>
        <taxon>Mortierellaceae</taxon>
        <taxon>Linnemannia</taxon>
    </lineage>
</organism>
<keyword evidence="7" id="KW-0482">Metalloprotease</keyword>
<evidence type="ECO:0000259" key="8">
    <source>
        <dbReference type="Pfam" id="PF01431"/>
    </source>
</evidence>
<comment type="cofactor">
    <cofactor evidence="1">
        <name>Zn(2+)</name>
        <dbReference type="ChEBI" id="CHEBI:29105"/>
    </cofactor>
</comment>
<evidence type="ECO:0000259" key="9">
    <source>
        <dbReference type="Pfam" id="PF05649"/>
    </source>
</evidence>
<dbReference type="Proteomes" id="UP001194696">
    <property type="component" value="Unassembled WGS sequence"/>
</dbReference>
<accession>A0ABQ7JII7</accession>
<keyword evidence="3" id="KW-0645">Protease</keyword>
<feature type="domain" description="Peptidase M13 N-terminal" evidence="9">
    <location>
        <begin position="21"/>
        <end position="371"/>
    </location>
</feature>
<dbReference type="InterPro" id="IPR018497">
    <property type="entry name" value="Peptidase_M13_C"/>
</dbReference>
<evidence type="ECO:0008006" key="12">
    <source>
        <dbReference type="Google" id="ProtNLM"/>
    </source>
</evidence>
<keyword evidence="5" id="KW-0378">Hydrolase</keyword>
<name>A0ABQ7JII7_9FUNG</name>
<dbReference type="InterPro" id="IPR000718">
    <property type="entry name" value="Peptidase_M13"/>
</dbReference>
<dbReference type="Pfam" id="PF05649">
    <property type="entry name" value="Peptidase_M13_N"/>
    <property type="match status" value="1"/>
</dbReference>